<protein>
    <submittedName>
        <fullName evidence="1">Uncharacterized protein</fullName>
    </submittedName>
</protein>
<evidence type="ECO:0000313" key="2">
    <source>
        <dbReference type="Proteomes" id="UP001207468"/>
    </source>
</evidence>
<sequence>MQDLSGSNTLVLSGLLLPHISKPSPWDLETLESCLCGARPRSRELESPHVTSTDQPINCYCYRRTGRGRQKRLTATATTTTTTHQGAVRWCKRVRSDQVGLVWWVGVWCNLASDGASWLGVRPRLPSFRSPPALTPPEVFSPFSTHREFCSTAENISVLSLRESS</sequence>
<gene>
    <name evidence="1" type="ORF">F5148DRAFT_388170</name>
</gene>
<evidence type="ECO:0000313" key="1">
    <source>
        <dbReference type="EMBL" id="KAI9455657.1"/>
    </source>
</evidence>
<comment type="caution">
    <text evidence="1">The sequence shown here is derived from an EMBL/GenBank/DDBJ whole genome shotgun (WGS) entry which is preliminary data.</text>
</comment>
<reference evidence="1" key="1">
    <citation type="submission" date="2021-03" db="EMBL/GenBank/DDBJ databases">
        <title>Evolutionary priming and transition to the ectomycorrhizal habit in an iconic lineage of mushroom-forming fungi: is preadaptation a requirement?</title>
        <authorList>
            <consortium name="DOE Joint Genome Institute"/>
            <person name="Looney B.P."/>
            <person name="Miyauchi S."/>
            <person name="Morin E."/>
            <person name="Drula E."/>
            <person name="Courty P.E."/>
            <person name="Chicoki N."/>
            <person name="Fauchery L."/>
            <person name="Kohler A."/>
            <person name="Kuo A."/>
            <person name="LaButti K."/>
            <person name="Pangilinan J."/>
            <person name="Lipzen A."/>
            <person name="Riley R."/>
            <person name="Andreopoulos W."/>
            <person name="He G."/>
            <person name="Johnson J."/>
            <person name="Barry K.W."/>
            <person name="Grigoriev I.V."/>
            <person name="Nagy L."/>
            <person name="Hibbett D."/>
            <person name="Henrissat B."/>
            <person name="Matheny P.B."/>
            <person name="Labbe J."/>
            <person name="Martin A.F."/>
        </authorList>
    </citation>
    <scope>NUCLEOTIDE SEQUENCE</scope>
    <source>
        <strain evidence="1">BPL698</strain>
    </source>
</reference>
<accession>A0ACC0U2I0</accession>
<dbReference type="Proteomes" id="UP001207468">
    <property type="component" value="Unassembled WGS sequence"/>
</dbReference>
<dbReference type="EMBL" id="JAGFNK010000247">
    <property type="protein sequence ID" value="KAI9455657.1"/>
    <property type="molecule type" value="Genomic_DNA"/>
</dbReference>
<name>A0ACC0U2I0_9AGAM</name>
<organism evidence="1 2">
    <name type="scientific">Russula earlei</name>
    <dbReference type="NCBI Taxonomy" id="71964"/>
    <lineage>
        <taxon>Eukaryota</taxon>
        <taxon>Fungi</taxon>
        <taxon>Dikarya</taxon>
        <taxon>Basidiomycota</taxon>
        <taxon>Agaricomycotina</taxon>
        <taxon>Agaricomycetes</taxon>
        <taxon>Russulales</taxon>
        <taxon>Russulaceae</taxon>
        <taxon>Russula</taxon>
    </lineage>
</organism>
<proteinExistence type="predicted"/>
<keyword evidence="2" id="KW-1185">Reference proteome</keyword>